<evidence type="ECO:0000256" key="2">
    <source>
        <dbReference type="ARBA" id="ARBA00022692"/>
    </source>
</evidence>
<gene>
    <name evidence="6" type="ORF">P4T90_14210</name>
</gene>
<dbReference type="Pfam" id="PF01758">
    <property type="entry name" value="SBF"/>
    <property type="match status" value="1"/>
</dbReference>
<organism evidence="6 7">
    <name type="scientific">Heyndrickxia acidicola</name>
    <dbReference type="NCBI Taxonomy" id="209389"/>
    <lineage>
        <taxon>Bacteria</taxon>
        <taxon>Bacillati</taxon>
        <taxon>Bacillota</taxon>
        <taxon>Bacilli</taxon>
        <taxon>Bacillales</taxon>
        <taxon>Bacillaceae</taxon>
        <taxon>Heyndrickxia</taxon>
    </lineage>
</organism>
<dbReference type="InterPro" id="IPR038770">
    <property type="entry name" value="Na+/solute_symporter_sf"/>
</dbReference>
<evidence type="ECO:0000256" key="4">
    <source>
        <dbReference type="ARBA" id="ARBA00023136"/>
    </source>
</evidence>
<feature type="transmembrane region" description="Helical" evidence="5">
    <location>
        <begin position="217"/>
        <end position="240"/>
    </location>
</feature>
<dbReference type="Gene3D" id="1.20.1530.20">
    <property type="match status" value="1"/>
</dbReference>
<proteinExistence type="predicted"/>
<evidence type="ECO:0000313" key="6">
    <source>
        <dbReference type="EMBL" id="MED1204198.1"/>
    </source>
</evidence>
<dbReference type="RefSeq" id="WP_232317535.1">
    <property type="nucleotide sequence ID" value="NZ_JARMAB010000020.1"/>
</dbReference>
<dbReference type="InterPro" id="IPR002657">
    <property type="entry name" value="BilAc:Na_symport/Acr3"/>
</dbReference>
<feature type="transmembrane region" description="Helical" evidence="5">
    <location>
        <begin position="31"/>
        <end position="49"/>
    </location>
</feature>
<comment type="caution">
    <text evidence="6">The sequence shown here is derived from an EMBL/GenBank/DDBJ whole genome shotgun (WGS) entry which is preliminary data.</text>
</comment>
<evidence type="ECO:0000256" key="3">
    <source>
        <dbReference type="ARBA" id="ARBA00022989"/>
    </source>
</evidence>
<comment type="subcellular location">
    <subcellularLocation>
        <location evidence="1">Membrane</location>
        <topology evidence="1">Multi-pass membrane protein</topology>
    </subcellularLocation>
</comment>
<dbReference type="Proteomes" id="UP001341444">
    <property type="component" value="Unassembled WGS sequence"/>
</dbReference>
<feature type="transmembrane region" description="Helical" evidence="5">
    <location>
        <begin position="61"/>
        <end position="85"/>
    </location>
</feature>
<dbReference type="EMBL" id="JARMAB010000020">
    <property type="protein sequence ID" value="MED1204198.1"/>
    <property type="molecule type" value="Genomic_DNA"/>
</dbReference>
<feature type="transmembrane region" description="Helical" evidence="5">
    <location>
        <begin position="252"/>
        <end position="270"/>
    </location>
</feature>
<accession>A0ABU6MIH9</accession>
<feature type="transmembrane region" description="Helical" evidence="5">
    <location>
        <begin position="276"/>
        <end position="299"/>
    </location>
</feature>
<feature type="transmembrane region" description="Helical" evidence="5">
    <location>
        <begin position="117"/>
        <end position="135"/>
    </location>
</feature>
<sequence length="319" mass="35000">MIITKFLPLWIIVCAFLGYQFPMWFADIKNVSAFCLGFILFVMGLTLSRETLKRVLLHPKNAIIGACGKWIVTTGISFLLANLFFAHQIELKTGIILAGSVPSGTSANLYTMMAGGSVALSILMSTIDTFIGPFFTPLIMKLTAANNVHDAITPLILKMVYVVLIPITAGLLIQWKFEEKITAVRSMIPILSSIALLIVDVSVVSNAHTMLAQNIRILPMLFICVVIQIILPMILGYVYSTIFKMDEPERRSIVYEFGICNTALAALLAMESIGPIAAVPAVTNMIMNTSLGALIAILWEKKWGIGLKKQGNVEMKRTS</sequence>
<feature type="transmembrane region" description="Helical" evidence="5">
    <location>
        <begin position="7"/>
        <end position="25"/>
    </location>
</feature>
<keyword evidence="2 5" id="KW-0812">Transmembrane</keyword>
<keyword evidence="3 5" id="KW-1133">Transmembrane helix</keyword>
<dbReference type="InterPro" id="IPR004710">
    <property type="entry name" value="Bilac:Na_transpt"/>
</dbReference>
<keyword evidence="4 5" id="KW-0472">Membrane</keyword>
<keyword evidence="7" id="KW-1185">Reference proteome</keyword>
<evidence type="ECO:0000256" key="5">
    <source>
        <dbReference type="SAM" id="Phobius"/>
    </source>
</evidence>
<feature type="transmembrane region" description="Helical" evidence="5">
    <location>
        <begin position="187"/>
        <end position="205"/>
    </location>
</feature>
<dbReference type="PANTHER" id="PTHR10361">
    <property type="entry name" value="SODIUM-BILE ACID COTRANSPORTER"/>
    <property type="match status" value="1"/>
</dbReference>
<protein>
    <submittedName>
        <fullName evidence="6">Bile acid:sodium symporter family protein</fullName>
    </submittedName>
</protein>
<evidence type="ECO:0000313" key="7">
    <source>
        <dbReference type="Proteomes" id="UP001341444"/>
    </source>
</evidence>
<name>A0ABU6MIH9_9BACI</name>
<evidence type="ECO:0000256" key="1">
    <source>
        <dbReference type="ARBA" id="ARBA00004141"/>
    </source>
</evidence>
<feature type="transmembrane region" description="Helical" evidence="5">
    <location>
        <begin position="155"/>
        <end position="175"/>
    </location>
</feature>
<dbReference type="PANTHER" id="PTHR10361:SF28">
    <property type="entry name" value="P3 PROTEIN-RELATED"/>
    <property type="match status" value="1"/>
</dbReference>
<reference evidence="6 7" key="1">
    <citation type="submission" date="2023-03" db="EMBL/GenBank/DDBJ databases">
        <title>Bacillus Genome Sequencing.</title>
        <authorList>
            <person name="Dunlap C."/>
        </authorList>
    </citation>
    <scope>NUCLEOTIDE SEQUENCE [LARGE SCALE GENOMIC DNA]</scope>
    <source>
        <strain evidence="6 7">B-23453</strain>
    </source>
</reference>